<dbReference type="Proteomes" id="UP000515145">
    <property type="component" value="Chromosome 21"/>
</dbReference>
<organism evidence="2 3">
    <name type="scientific">Parambassis ranga</name>
    <name type="common">Indian glassy fish</name>
    <dbReference type="NCBI Taxonomy" id="210632"/>
    <lineage>
        <taxon>Eukaryota</taxon>
        <taxon>Metazoa</taxon>
        <taxon>Chordata</taxon>
        <taxon>Craniata</taxon>
        <taxon>Vertebrata</taxon>
        <taxon>Euteleostomi</taxon>
        <taxon>Actinopterygii</taxon>
        <taxon>Neopterygii</taxon>
        <taxon>Teleostei</taxon>
        <taxon>Neoteleostei</taxon>
        <taxon>Acanthomorphata</taxon>
        <taxon>Ovalentaria</taxon>
        <taxon>Ambassidae</taxon>
        <taxon>Parambassis</taxon>
    </lineage>
</organism>
<proteinExistence type="predicted"/>
<accession>A0A6P7H418</accession>
<dbReference type="RefSeq" id="XP_028249138.1">
    <property type="nucleotide sequence ID" value="XM_028393337.1"/>
</dbReference>
<name>A0A6P7H418_9TELE</name>
<evidence type="ECO:0000313" key="3">
    <source>
        <dbReference type="RefSeq" id="XP_028249138.1"/>
    </source>
</evidence>
<feature type="compositionally biased region" description="Basic and acidic residues" evidence="1">
    <location>
        <begin position="72"/>
        <end position="84"/>
    </location>
</feature>
<dbReference type="AlphaFoldDB" id="A0A6P7H418"/>
<feature type="region of interest" description="Disordered" evidence="1">
    <location>
        <begin position="199"/>
        <end position="246"/>
    </location>
</feature>
<feature type="compositionally biased region" description="Acidic residues" evidence="1">
    <location>
        <begin position="97"/>
        <end position="113"/>
    </location>
</feature>
<feature type="region of interest" description="Disordered" evidence="1">
    <location>
        <begin position="46"/>
        <end position="143"/>
    </location>
</feature>
<dbReference type="GeneID" id="114426146"/>
<dbReference type="InParanoid" id="A0A6P7H418"/>
<reference evidence="3" key="1">
    <citation type="submission" date="2025-08" db="UniProtKB">
        <authorList>
            <consortium name="RefSeq"/>
        </authorList>
    </citation>
    <scope>IDENTIFICATION</scope>
</reference>
<evidence type="ECO:0000256" key="1">
    <source>
        <dbReference type="SAM" id="MobiDB-lite"/>
    </source>
</evidence>
<protein>
    <submittedName>
        <fullName evidence="3">Uncharacterized protein LOC114426146 isoform X1</fullName>
    </submittedName>
</protein>
<gene>
    <name evidence="3" type="primary">LOC114426146</name>
</gene>
<keyword evidence="2" id="KW-1185">Reference proteome</keyword>
<feature type="compositionally biased region" description="Basic and acidic residues" evidence="1">
    <location>
        <begin position="203"/>
        <end position="212"/>
    </location>
</feature>
<feature type="compositionally biased region" description="Acidic residues" evidence="1">
    <location>
        <begin position="56"/>
        <end position="71"/>
    </location>
</feature>
<evidence type="ECO:0000313" key="2">
    <source>
        <dbReference type="Proteomes" id="UP000515145"/>
    </source>
</evidence>
<sequence>MATSGPRCQLPLLTAMEDRRAEDVGSVIECPPADLPEDIWMLEDTDDNRVPVLISSDEEDEGEDDHGEEEPHDVGDVLNDRWDDVDLPLAFGKLEIMQEEEDDMKDSEEEDRASEDSGYMTENSKYSEDEDDGDDMRPSFPAQQVLSHDLLEAGRPESPNDIPVILDSGVREVGTLPPHLVGAAAPRVRFYFESIGSVPSEEPAAKRSKCESPEESTPSSSAVISTAPRMEEDYRHSAPSTAGLSSSLPGICFVSLRPRAWPIRS</sequence>